<proteinExistence type="inferred from homology"/>
<name>A0A1B8TRF2_9FLAO</name>
<evidence type="ECO:0000313" key="5">
    <source>
        <dbReference type="Proteomes" id="UP000092584"/>
    </source>
</evidence>
<dbReference type="PANTHER" id="PTHR21040">
    <property type="entry name" value="BCDNA.GH04120"/>
    <property type="match status" value="1"/>
</dbReference>
<dbReference type="Proteomes" id="UP000092584">
    <property type="component" value="Unassembled WGS sequence"/>
</dbReference>
<evidence type="ECO:0000256" key="2">
    <source>
        <dbReference type="ARBA" id="ARBA00022801"/>
    </source>
</evidence>
<feature type="domain" description="Glycoside hydrolase family 20 catalytic" evidence="3">
    <location>
        <begin position="70"/>
        <end position="288"/>
    </location>
</feature>
<evidence type="ECO:0000256" key="1">
    <source>
        <dbReference type="ARBA" id="ARBA00006285"/>
    </source>
</evidence>
<keyword evidence="2" id="KW-0378">Hydrolase</keyword>
<dbReference type="PANTHER" id="PTHR21040:SF8">
    <property type="entry name" value="BCDNA.GH04120"/>
    <property type="match status" value="1"/>
</dbReference>
<sequence length="505" mass="58387">MINLIIVSSIETSAQKNENNFDVKGFHLDLRIQVMTPNALKEFATELSKMGMNTLVLEWEGTYPFENHVAISNEYSYTRAEIKDFIAHCKTLNIDVIPLQQTLGHVEYILRNPRYSNLKEDRKDISQLCPMEVADNKELFAELFRDLASTHPSEYIHIGGDETYLLGHDEKCKKKVEEEGKSKLFVDHMKMITELVIAAGKKPVMWADIILKHPEAASELPKETIFVDWNYGWRINHFGDVPELQKKGFTFWGSPSIRSHPDNWYVTDWTTHFKNQKEFIPYAREANYKGIVMTSWSTTGVYGFTWDVNYDVIDMEQIRNTYPLSGFRILIASYADALASKTPIEAKEFVLKYGKSQFGLNENEAQSLSNFIFAKPELITNGKPEKSKNVAQMLADFGKIRNALCAVNPTKNKKEFEHFKLMADLRMHYLDFKEVVEALNSVNFKQSQTTTLVDKLDEILKDAKKLNKRFTKLNKGFLYDSELKNQNELRIQPVKVLYNRLVKIK</sequence>
<comment type="caution">
    <text evidence="4">The sequence shown here is derived from an EMBL/GenBank/DDBJ whole genome shotgun (WGS) entry which is preliminary data.</text>
</comment>
<dbReference type="EMBL" id="LSFM01000025">
    <property type="protein sequence ID" value="OBY62189.1"/>
    <property type="molecule type" value="Genomic_DNA"/>
</dbReference>
<evidence type="ECO:0000259" key="3">
    <source>
        <dbReference type="Pfam" id="PF00728"/>
    </source>
</evidence>
<reference evidence="5" key="1">
    <citation type="submission" date="2016-02" db="EMBL/GenBank/DDBJ databases">
        <authorList>
            <person name="Shin S.-K."/>
            <person name="Yi H."/>
            <person name="Kim E."/>
        </authorList>
    </citation>
    <scope>NUCLEOTIDE SEQUENCE [LARGE SCALE GENOMIC DNA]</scope>
    <source>
        <strain evidence="5">LPB0003</strain>
    </source>
</reference>
<evidence type="ECO:0000313" key="4">
    <source>
        <dbReference type="EMBL" id="OBY62189.1"/>
    </source>
</evidence>
<keyword evidence="5" id="KW-1185">Reference proteome</keyword>
<dbReference type="GO" id="GO:0005975">
    <property type="term" value="P:carbohydrate metabolic process"/>
    <property type="evidence" value="ECO:0007669"/>
    <property type="project" value="InterPro"/>
</dbReference>
<dbReference type="GO" id="GO:0004563">
    <property type="term" value="F:beta-N-acetylhexosaminidase activity"/>
    <property type="evidence" value="ECO:0007669"/>
    <property type="project" value="UniProtKB-ARBA"/>
</dbReference>
<comment type="similarity">
    <text evidence="1">Belongs to the glycosyl hydrolase 20 family.</text>
</comment>
<dbReference type="InterPro" id="IPR038901">
    <property type="entry name" value="HEXDC-like"/>
</dbReference>
<protein>
    <submittedName>
        <fullName evidence="4">N-acetyl-beta-hexosaminidase</fullName>
    </submittedName>
</protein>
<gene>
    <name evidence="4" type="ORF">LPB3_15220</name>
</gene>
<dbReference type="InterPro" id="IPR015883">
    <property type="entry name" value="Glyco_hydro_20_cat"/>
</dbReference>
<dbReference type="AlphaFoldDB" id="A0A1B8TRF2"/>
<dbReference type="SUPFAM" id="SSF51445">
    <property type="entry name" value="(Trans)glycosidases"/>
    <property type="match status" value="1"/>
</dbReference>
<dbReference type="Pfam" id="PF00728">
    <property type="entry name" value="Glyco_hydro_20"/>
    <property type="match status" value="1"/>
</dbReference>
<organism evidence="4 5">
    <name type="scientific">Polaribacter vadi</name>
    <dbReference type="NCBI Taxonomy" id="1774273"/>
    <lineage>
        <taxon>Bacteria</taxon>
        <taxon>Pseudomonadati</taxon>
        <taxon>Bacteroidota</taxon>
        <taxon>Flavobacteriia</taxon>
        <taxon>Flavobacteriales</taxon>
        <taxon>Flavobacteriaceae</taxon>
    </lineage>
</organism>
<dbReference type="STRING" id="1774273.LPB03_14085"/>
<dbReference type="Gene3D" id="3.20.20.80">
    <property type="entry name" value="Glycosidases"/>
    <property type="match status" value="1"/>
</dbReference>
<accession>A0A1B8TRF2</accession>
<dbReference type="InterPro" id="IPR017853">
    <property type="entry name" value="GH"/>
</dbReference>